<evidence type="ECO:0000259" key="4">
    <source>
        <dbReference type="PROSITE" id="PS50110"/>
    </source>
</evidence>
<keyword evidence="1 2" id="KW-0597">Phosphoprotein</keyword>
<dbReference type="InterPro" id="IPR001789">
    <property type="entry name" value="Sig_transdc_resp-reg_receiver"/>
</dbReference>
<protein>
    <submittedName>
        <fullName evidence="5">Transcriptional regulator</fullName>
    </submittedName>
</protein>
<evidence type="ECO:0000313" key="6">
    <source>
        <dbReference type="Proteomes" id="UP000634308"/>
    </source>
</evidence>
<comment type="caution">
    <text evidence="5">The sequence shown here is derived from an EMBL/GenBank/DDBJ whole genome shotgun (WGS) entry which is preliminary data.</text>
</comment>
<proteinExistence type="predicted"/>
<dbReference type="EMBL" id="BMQM01000006">
    <property type="protein sequence ID" value="GGR53022.1"/>
    <property type="molecule type" value="Genomic_DNA"/>
</dbReference>
<dbReference type="CDD" id="cd00156">
    <property type="entry name" value="REC"/>
    <property type="match status" value="1"/>
</dbReference>
<evidence type="ECO:0000256" key="3">
    <source>
        <dbReference type="SAM" id="MobiDB-lite"/>
    </source>
</evidence>
<feature type="compositionally biased region" description="Pro residues" evidence="3">
    <location>
        <begin position="162"/>
        <end position="176"/>
    </location>
</feature>
<dbReference type="Gene3D" id="3.30.450.30">
    <property type="entry name" value="Dynein light chain 2a, cytoplasmic"/>
    <property type="match status" value="1"/>
</dbReference>
<dbReference type="PROSITE" id="PS50110">
    <property type="entry name" value="RESPONSE_REGULATORY"/>
    <property type="match status" value="1"/>
</dbReference>
<evidence type="ECO:0000256" key="1">
    <source>
        <dbReference type="ARBA" id="ARBA00022553"/>
    </source>
</evidence>
<dbReference type="Proteomes" id="UP000634308">
    <property type="component" value="Unassembled WGS sequence"/>
</dbReference>
<dbReference type="PANTHER" id="PTHR44591:SF3">
    <property type="entry name" value="RESPONSE REGULATORY DOMAIN-CONTAINING PROTEIN"/>
    <property type="match status" value="1"/>
</dbReference>
<evidence type="ECO:0000256" key="2">
    <source>
        <dbReference type="PROSITE-ProRule" id="PRU00169"/>
    </source>
</evidence>
<dbReference type="PANTHER" id="PTHR44591">
    <property type="entry name" value="STRESS RESPONSE REGULATOR PROTEIN 1"/>
    <property type="match status" value="1"/>
</dbReference>
<dbReference type="RefSeq" id="WP_189064191.1">
    <property type="nucleotide sequence ID" value="NZ_BMQM01000006.1"/>
</dbReference>
<feature type="region of interest" description="Disordered" evidence="3">
    <location>
        <begin position="130"/>
        <end position="185"/>
    </location>
</feature>
<sequence>MNPSDLPPTPTTILVVDDSVSVRKALERILAPQGYVVRMADSAENALLNLEPLPDMILADILMPGMSGLELARILGDRQLNIPVMLMSGIVDDVTQRDASNAGACGVLRKPFTPTELLPAIEPHLQAALARRQDTPASSDPVPAVSEPAPVPAPQAAAAPAVPAPAAPVPASPAPAAPTHTHSGPLASLRAVPGVLGAVLYDADGERQDAFGEALSENFGMYARFLVTAAATASFHLNRGDLSGVQVTYGQQTLLLTPYRDGQLVTLLAAASDAAAVHGWQGAQLN</sequence>
<dbReference type="Gene3D" id="3.40.50.2300">
    <property type="match status" value="1"/>
</dbReference>
<name>A0ABQ2RNR0_9DEIO</name>
<organism evidence="5 6">
    <name type="scientific">Deinococcus seoulensis</name>
    <dbReference type="NCBI Taxonomy" id="1837379"/>
    <lineage>
        <taxon>Bacteria</taxon>
        <taxon>Thermotogati</taxon>
        <taxon>Deinococcota</taxon>
        <taxon>Deinococci</taxon>
        <taxon>Deinococcales</taxon>
        <taxon>Deinococcaceae</taxon>
        <taxon>Deinococcus</taxon>
    </lineage>
</organism>
<evidence type="ECO:0000313" key="5">
    <source>
        <dbReference type="EMBL" id="GGR53022.1"/>
    </source>
</evidence>
<dbReference type="InterPro" id="IPR011006">
    <property type="entry name" value="CheY-like_superfamily"/>
</dbReference>
<dbReference type="SMART" id="SM00448">
    <property type="entry name" value="REC"/>
    <property type="match status" value="1"/>
</dbReference>
<dbReference type="InterPro" id="IPR050595">
    <property type="entry name" value="Bact_response_regulator"/>
</dbReference>
<gene>
    <name evidence="5" type="ORF">GCM10008959_13090</name>
</gene>
<feature type="modified residue" description="4-aspartylphosphate" evidence="2">
    <location>
        <position position="60"/>
    </location>
</feature>
<feature type="compositionally biased region" description="Low complexity" evidence="3">
    <location>
        <begin position="136"/>
        <end position="161"/>
    </location>
</feature>
<keyword evidence="6" id="KW-1185">Reference proteome</keyword>
<feature type="domain" description="Response regulatory" evidence="4">
    <location>
        <begin position="12"/>
        <end position="125"/>
    </location>
</feature>
<dbReference type="Pfam" id="PF00072">
    <property type="entry name" value="Response_reg"/>
    <property type="match status" value="1"/>
</dbReference>
<reference evidence="6" key="1">
    <citation type="journal article" date="2019" name="Int. J. Syst. Evol. Microbiol.">
        <title>The Global Catalogue of Microorganisms (GCM) 10K type strain sequencing project: providing services to taxonomists for standard genome sequencing and annotation.</title>
        <authorList>
            <consortium name="The Broad Institute Genomics Platform"/>
            <consortium name="The Broad Institute Genome Sequencing Center for Infectious Disease"/>
            <person name="Wu L."/>
            <person name="Ma J."/>
        </authorList>
    </citation>
    <scope>NUCLEOTIDE SEQUENCE [LARGE SCALE GENOMIC DNA]</scope>
    <source>
        <strain evidence="6">JCM 31404</strain>
    </source>
</reference>
<dbReference type="SUPFAM" id="SSF52172">
    <property type="entry name" value="CheY-like"/>
    <property type="match status" value="1"/>
</dbReference>
<accession>A0ABQ2RNR0</accession>